<feature type="compositionally biased region" description="Polar residues" evidence="1">
    <location>
        <begin position="109"/>
        <end position="123"/>
    </location>
</feature>
<gene>
    <name evidence="2" type="ORF">PLEPLA_LOCUS26252</name>
</gene>
<dbReference type="Proteomes" id="UP001153269">
    <property type="component" value="Unassembled WGS sequence"/>
</dbReference>
<evidence type="ECO:0000256" key="1">
    <source>
        <dbReference type="SAM" id="MobiDB-lite"/>
    </source>
</evidence>
<dbReference type="AlphaFoldDB" id="A0A9N7UUE9"/>
<feature type="region of interest" description="Disordered" evidence="1">
    <location>
        <begin position="86"/>
        <end position="130"/>
    </location>
</feature>
<protein>
    <submittedName>
        <fullName evidence="2">Uncharacterized protein</fullName>
    </submittedName>
</protein>
<evidence type="ECO:0000313" key="2">
    <source>
        <dbReference type="EMBL" id="CAB1438311.1"/>
    </source>
</evidence>
<comment type="caution">
    <text evidence="2">The sequence shown here is derived from an EMBL/GenBank/DDBJ whole genome shotgun (WGS) entry which is preliminary data.</text>
</comment>
<sequence length="139" mass="15814">MIDFIEVPEVFHDEKELCLELQSLDQNCEPPTASRSCHSAEQHMFDSVAAVNTSLLSYLSPAAQRTTLQTSWTRAIHQVRKRTVINRERRASETSDTSEKGNEEFRWSEATTGGLNHMQNATDQPRGRDTDWIHISIQG</sequence>
<name>A0A9N7UUE9_PLEPL</name>
<evidence type="ECO:0000313" key="3">
    <source>
        <dbReference type="Proteomes" id="UP001153269"/>
    </source>
</evidence>
<accession>A0A9N7UUE9</accession>
<dbReference type="EMBL" id="CADEAL010002135">
    <property type="protein sequence ID" value="CAB1438311.1"/>
    <property type="molecule type" value="Genomic_DNA"/>
</dbReference>
<reference evidence="2" key="1">
    <citation type="submission" date="2020-03" db="EMBL/GenBank/DDBJ databases">
        <authorList>
            <person name="Weist P."/>
        </authorList>
    </citation>
    <scope>NUCLEOTIDE SEQUENCE</scope>
</reference>
<feature type="compositionally biased region" description="Basic and acidic residues" evidence="1">
    <location>
        <begin position="86"/>
        <end position="107"/>
    </location>
</feature>
<keyword evidence="3" id="KW-1185">Reference proteome</keyword>
<proteinExistence type="predicted"/>
<organism evidence="2 3">
    <name type="scientific">Pleuronectes platessa</name>
    <name type="common">European plaice</name>
    <dbReference type="NCBI Taxonomy" id="8262"/>
    <lineage>
        <taxon>Eukaryota</taxon>
        <taxon>Metazoa</taxon>
        <taxon>Chordata</taxon>
        <taxon>Craniata</taxon>
        <taxon>Vertebrata</taxon>
        <taxon>Euteleostomi</taxon>
        <taxon>Actinopterygii</taxon>
        <taxon>Neopterygii</taxon>
        <taxon>Teleostei</taxon>
        <taxon>Neoteleostei</taxon>
        <taxon>Acanthomorphata</taxon>
        <taxon>Carangaria</taxon>
        <taxon>Pleuronectiformes</taxon>
        <taxon>Pleuronectoidei</taxon>
        <taxon>Pleuronectidae</taxon>
        <taxon>Pleuronectes</taxon>
    </lineage>
</organism>